<protein>
    <recommendedName>
        <fullName evidence="2">Bulb-type lectin domain-containing protein</fullName>
    </recommendedName>
</protein>
<evidence type="ECO:0000259" key="2">
    <source>
        <dbReference type="PROSITE" id="PS50927"/>
    </source>
</evidence>
<organism evidence="3 4">
    <name type="scientific">Neocallimastix californiae</name>
    <dbReference type="NCBI Taxonomy" id="1754190"/>
    <lineage>
        <taxon>Eukaryota</taxon>
        <taxon>Fungi</taxon>
        <taxon>Fungi incertae sedis</taxon>
        <taxon>Chytridiomycota</taxon>
        <taxon>Chytridiomycota incertae sedis</taxon>
        <taxon>Neocallimastigomycetes</taxon>
        <taxon>Neocallimastigales</taxon>
        <taxon>Neocallimastigaceae</taxon>
        <taxon>Neocallimastix</taxon>
    </lineage>
</organism>
<reference evidence="3 4" key="1">
    <citation type="submission" date="2016-08" db="EMBL/GenBank/DDBJ databases">
        <title>A Parts List for Fungal Cellulosomes Revealed by Comparative Genomics.</title>
        <authorList>
            <consortium name="DOE Joint Genome Institute"/>
            <person name="Haitjema C.H."/>
            <person name="Gilmore S.P."/>
            <person name="Henske J.K."/>
            <person name="Solomon K.V."/>
            <person name="De Groot R."/>
            <person name="Kuo A."/>
            <person name="Mondo S.J."/>
            <person name="Salamov A.A."/>
            <person name="Labutti K."/>
            <person name="Zhao Z."/>
            <person name="Chiniquy J."/>
            <person name="Barry K."/>
            <person name="Brewer H.M."/>
            <person name="Purvine S.O."/>
            <person name="Wright A.T."/>
            <person name="Boxma B."/>
            <person name="Van Alen T."/>
            <person name="Hackstein J.H."/>
            <person name="Baker S.E."/>
            <person name="Grigoriev I.V."/>
            <person name="O'Malley M.A."/>
        </authorList>
    </citation>
    <scope>NUCLEOTIDE SEQUENCE [LARGE SCALE GENOMIC DNA]</scope>
    <source>
        <strain evidence="3 4">G1</strain>
    </source>
</reference>
<feature type="domain" description="Bulb-type lectin" evidence="2">
    <location>
        <begin position="244"/>
        <end position="367"/>
    </location>
</feature>
<evidence type="ECO:0000313" key="4">
    <source>
        <dbReference type="Proteomes" id="UP000193920"/>
    </source>
</evidence>
<dbReference type="PROSITE" id="PS50927">
    <property type="entry name" value="BULB_LECTIN"/>
    <property type="match status" value="2"/>
</dbReference>
<evidence type="ECO:0000256" key="1">
    <source>
        <dbReference type="SAM" id="SignalP"/>
    </source>
</evidence>
<gene>
    <name evidence="3" type="ORF">LY90DRAFT_519498</name>
</gene>
<accession>A0A1Y1Z0U6</accession>
<dbReference type="SUPFAM" id="SSF51110">
    <property type="entry name" value="alpha-D-mannose-specific plant lectins"/>
    <property type="match status" value="2"/>
</dbReference>
<sequence length="1012" mass="117091">MECSHLHLLHSILIILVYITNINSFSLNKNNSDNFEVNEEQTDIFGIKEVESDIYGLKEEESDIFGIIEEELEPFELKEEVSDIPTLGLERKYCDFCNLKDEKSKGLDIAKSFNNNTAVTLSTTVNYKLNKNESKYVVVRPLVHSIFIPWVCGIDNEEDYRTVDFYGKEVRVNYEFVYSEISIIEKDGEQPYTAYSVLDISDDEYMFEVAKTELQTARAFGENISGDEIVDFNLLRQGFYMTKTSSDIPESDSSAAKLLTTDKGMVKFYLKDDGNLVLTYGSDIIWQTHTDFLDNMASDMRFSIKKNGHLVLEAKNILVDGYRKDEWIPVWDSLPYDLDFNVGVAPRDQYKLLLAAPTKNTTPSYKARLELYDEYNVLIWSSEENLCKHYKGYILPQNYGIPTKIDIEPKFGVKSDVYCYANKYCDVHSTILTNIKYVHTGVYTSSTHDCSNKPFLQQNEGMISPKGRFKFILTNHGNVLFKDGSRTMWESKTSKRWFATPPYYMFITDLGELVVRDSQGYNIWSTYISEDKIDIKKINPPFNIILNDNGEFYIKDSITCNNEKKCDLLGGKLVNDENDIYCNKRSNINKYLIYSYDLNNYECEEVSECSCILDIDTRCCTEEEIKEAEKNNEDIGHLGKRNMELIPDDLLFDLAEKINTYENGNSTLIPEGDLYFYVSKYFIYKNSELCSLPIINKNLSKLRIKQISPDNTDMDPVVTTKTSISTSTLESKTTSLNSSTTTTLLTSNFEDMTTNSRPDHDIIPPDPSEDILTIKMFEDLCFKINQENSFFDGYCYLFENIENPEEICENSLRGKYTTDQDGIEGCKYIGKSKEKRYTSTNVQIQKLEKRIDTEVPNYLWHMWPTKELNGYIIYSEPKIVAYESCNEVPRSKYIMGLKSNDVNGYNRIFPGEKIRDYYDLRSLQLEDHRLLWVKHSNKFNDVITIYKNEEEKISYAELSNDGLLNIYSKDKVLFSMGVKSKTEDVFTLGIFRMNDEDSEDNIHLTIAFNNYQ</sequence>
<keyword evidence="1" id="KW-0732">Signal</keyword>
<dbReference type="OrthoDB" id="2161183at2759"/>
<name>A0A1Y1Z0U6_9FUNG</name>
<feature type="signal peptide" evidence="1">
    <location>
        <begin position="1"/>
        <end position="24"/>
    </location>
</feature>
<dbReference type="InterPro" id="IPR001480">
    <property type="entry name" value="Bulb-type_lectin_dom"/>
</dbReference>
<dbReference type="AlphaFoldDB" id="A0A1Y1Z0U6"/>
<dbReference type="EMBL" id="MCOG01000471">
    <property type="protein sequence ID" value="ORY03912.1"/>
    <property type="molecule type" value="Genomic_DNA"/>
</dbReference>
<feature type="domain" description="Bulb-type lectin" evidence="2">
    <location>
        <begin position="447"/>
        <end position="567"/>
    </location>
</feature>
<comment type="caution">
    <text evidence="3">The sequence shown here is derived from an EMBL/GenBank/DDBJ whole genome shotgun (WGS) entry which is preliminary data.</text>
</comment>
<feature type="chain" id="PRO_5013095997" description="Bulb-type lectin domain-containing protein" evidence="1">
    <location>
        <begin position="25"/>
        <end position="1012"/>
    </location>
</feature>
<dbReference type="Gene3D" id="2.90.10.10">
    <property type="entry name" value="Bulb-type lectin domain"/>
    <property type="match status" value="1"/>
</dbReference>
<dbReference type="Gene3D" id="2.90.10.30">
    <property type="match status" value="1"/>
</dbReference>
<dbReference type="InterPro" id="IPR036426">
    <property type="entry name" value="Bulb-type_lectin_dom_sf"/>
</dbReference>
<dbReference type="Proteomes" id="UP000193920">
    <property type="component" value="Unassembled WGS sequence"/>
</dbReference>
<proteinExistence type="predicted"/>
<keyword evidence="4" id="KW-1185">Reference proteome</keyword>
<evidence type="ECO:0000313" key="3">
    <source>
        <dbReference type="EMBL" id="ORY03912.1"/>
    </source>
</evidence>